<evidence type="ECO:0000313" key="2">
    <source>
        <dbReference type="EMBL" id="UOD50685.1"/>
    </source>
</evidence>
<dbReference type="SUPFAM" id="SSF75011">
    <property type="entry name" value="3-carboxy-cis,cis-mucoante lactonizing enzyme"/>
    <property type="match status" value="1"/>
</dbReference>
<organism evidence="2 3">
    <name type="scientific">Orrella daihaiensis</name>
    <dbReference type="NCBI Taxonomy" id="2782176"/>
    <lineage>
        <taxon>Bacteria</taxon>
        <taxon>Pseudomonadati</taxon>
        <taxon>Pseudomonadota</taxon>
        <taxon>Betaproteobacteria</taxon>
        <taxon>Burkholderiales</taxon>
        <taxon>Alcaligenaceae</taxon>
        <taxon>Orrella</taxon>
    </lineage>
</organism>
<proteinExistence type="predicted"/>
<dbReference type="InterPro" id="IPR025193">
    <property type="entry name" value="DUF4114"/>
</dbReference>
<dbReference type="Proteomes" id="UP000831607">
    <property type="component" value="Chromosome"/>
</dbReference>
<reference evidence="2 3" key="1">
    <citation type="submission" date="2020-11" db="EMBL/GenBank/DDBJ databases">
        <title>Algicoccus daihaiensis sp.nov., isolated from Daihai Lake in Inner Mongolia.</title>
        <authorList>
            <person name="Kai J."/>
        </authorList>
    </citation>
    <scope>NUCLEOTIDE SEQUENCE [LARGE SCALE GENOMIC DNA]</scope>
    <source>
        <strain evidence="3">f23</strain>
    </source>
</reference>
<accession>A0ABY4AK89</accession>
<feature type="domain" description="DUF4114" evidence="1">
    <location>
        <begin position="1336"/>
        <end position="1396"/>
    </location>
</feature>
<dbReference type="EMBL" id="CP063982">
    <property type="protein sequence ID" value="UOD50685.1"/>
    <property type="molecule type" value="Genomic_DNA"/>
</dbReference>
<gene>
    <name evidence="2" type="ORF">DHf2319_01750</name>
</gene>
<dbReference type="RefSeq" id="WP_243479094.1">
    <property type="nucleotide sequence ID" value="NZ_CP063982.1"/>
</dbReference>
<keyword evidence="3" id="KW-1185">Reference proteome</keyword>
<name>A0ABY4AK89_9BURK</name>
<dbReference type="Pfam" id="PF13448">
    <property type="entry name" value="DUF4114"/>
    <property type="match status" value="1"/>
</dbReference>
<evidence type="ECO:0000259" key="1">
    <source>
        <dbReference type="Pfam" id="PF13448"/>
    </source>
</evidence>
<sequence>MAITPLKWTAIEPSVIRDAVSGRLGFQEQFGTTYVSGATNSLALKQNPIDGSVNEGDALLYIGTTNGGLYVRSYDYQSDRWSDSWTWLSRPSGSTSAGYNGAQGVASLALSPDGSLIAAGRGNSSNFKAYTPSGPSLQIGQIQADGSVDWLPVVSQTALSGQGSTYNVRSLLWQDDALYASFYNDATNYGEIGRFVVDGSGATLSYERLGTTNSPILTATAGNADPVFFGTLTGNLFRANPDNSVNTPVSGEAWQQVVQTRLGNSEFLGRLVMQSDPQQPDGYVMLAGWFNIQKGNIAHVDRLTMTADGVVSAVDSIDLAGLAGSGQANVIDFYGNYTLAFDPQDESLDSVLVGGNQYLSAHPVDAQPYASTGGLIRANFTSGAVEPIFGPYQDESQALIPESLLIGAPHADSRLIVTLMTPNGEVIIQGDDGGVWQLSENPDAPSILHWTSLNTTGLNSLETVASGWDARSNSFASAFQDNATSIGQLGRDYMHNVWAGDGNLALMDDAPIDAQNALSWVYLQSQRYMFSGSVGAFALDGQGNVDQAQQLQMVTNWQGNSVQPVQWVEVLAIIEANPEVPLDQIDDKAVFKSPAATNPYRQGDVVLAGQSTLYETFVPNWSDRVTADGYGTLELVPVLPFSDANTIFTAVNIGSSTALINQLGQSKPHFWDSLMAASWDLTTSRSAIWYRDPVVVPDAPATLGEVDKAFLEAIELKQLATTEYPIGDVAYQTDSQGQLQAAYWVEVSRPLLYQAASSKTLYPDGANEGAALVIYRDGELTRLPYATTSGLNQLVQAADTYGPTAIEIFPANESAPALLVIGGEHGLFAAELDQQGMPGTFSAMNIDGLAEGVQLGSAVTGIEYNAQDDLMIASMLGNGSLLFSRTGDIGATPTSAESLHVSQTIVQQALSENLDKRGNPVQGGFVIELGPQAFDDNGMATVEFVIDDADLWRSHLDSVTFYLDPGDSPKAFDLLDRSGTQIIERLTFHEFADMRLGNFQTRASASELPPISLPYTVNLLDGNDQVIQTVQSSIDLMPNGATPVLYEYDSQLTDRKVFQAQFGYGDGVEFQKLPFVVKTALPATLAQNTELFLFEVDDTSGLIELPDGSSYLPTDPDYLQVAVPAARISSDSPIVSGRSSDLQGLDVEILSRLFGQDDLSGFLATEEVYFGDSAVTSIPLVFDDPEAPIPPLFGMALRSPDGTITASTVSIANLTGNQVSLISDQTQESFVIDVGYGGLFAAQHNGGDIQIAKLGGLASAVGFVRVDDLFGTIDGIAPDQAGYVVAALDRSLEEGLAVTLDQGYGSLQTYQVDGFIEGTYYASFITPGYQTVQAARDALADNLQADTPLVLFSFDKANTSAQGQTVSAAIPFANDVIAFEDMPVSGDLDFNDIVIAYGAIV</sequence>
<protein>
    <submittedName>
        <fullName evidence="2">DUF4114 domain-containing protein</fullName>
    </submittedName>
</protein>
<evidence type="ECO:0000313" key="3">
    <source>
        <dbReference type="Proteomes" id="UP000831607"/>
    </source>
</evidence>